<dbReference type="GO" id="GO:0016747">
    <property type="term" value="F:acyltransferase activity, transferring groups other than amino-acyl groups"/>
    <property type="evidence" value="ECO:0007669"/>
    <property type="project" value="InterPro"/>
</dbReference>
<reference evidence="2 3" key="1">
    <citation type="submission" date="2011-04" db="EMBL/GenBank/DDBJ databases">
        <title>The Genome Sequence of Clostridium citroniae WAL-19142.</title>
        <authorList>
            <consortium name="The Broad Institute Genome Sequencing Platform"/>
            <person name="Earl A."/>
            <person name="Ward D."/>
            <person name="Feldgarden M."/>
            <person name="Gevers D."/>
            <person name="Warren Y.A."/>
            <person name="Tyrrell K.L."/>
            <person name="Citron D.M."/>
            <person name="Goldstein E.J."/>
            <person name="Daigneault M."/>
            <person name="Allen-Vercoe E."/>
            <person name="Young S.K."/>
            <person name="Zeng Q."/>
            <person name="Gargeya S."/>
            <person name="Fitzgerald M."/>
            <person name="Haas B."/>
            <person name="Abouelleil A."/>
            <person name="Alvarado L."/>
            <person name="Arachchi H.M."/>
            <person name="Berlin A."/>
            <person name="Brown A."/>
            <person name="Chapman S.B."/>
            <person name="Chen Z."/>
            <person name="Dunbar C."/>
            <person name="Freedman E."/>
            <person name="Gearin G."/>
            <person name="Gellesch M."/>
            <person name="Goldberg J."/>
            <person name="Griggs A."/>
            <person name="Gujja S."/>
            <person name="Heilman E.R."/>
            <person name="Heiman D."/>
            <person name="Howarth C."/>
            <person name="Larson L."/>
            <person name="Lui A."/>
            <person name="MacDonald P.J."/>
            <person name="Mehta T."/>
            <person name="Montmayeur A."/>
            <person name="Murphy C."/>
            <person name="Neiman D."/>
            <person name="Pearson M."/>
            <person name="Priest M."/>
            <person name="Roberts A."/>
            <person name="Saif S."/>
            <person name="Shea T."/>
            <person name="Shenoy N."/>
            <person name="Sisk P."/>
            <person name="Stolte C."/>
            <person name="Sykes S."/>
            <person name="White J."/>
            <person name="Yandava C."/>
            <person name="Wortman J."/>
            <person name="Nusbaum C."/>
            <person name="Birren B."/>
        </authorList>
    </citation>
    <scope>NUCLEOTIDE SEQUENCE [LARGE SCALE GENOMIC DNA]</scope>
    <source>
        <strain evidence="2 3">WAL-19142</strain>
    </source>
</reference>
<dbReference type="Proteomes" id="UP000037392">
    <property type="component" value="Unassembled WGS sequence"/>
</dbReference>
<organism evidence="2 3">
    <name type="scientific">[Clostridium] citroniae WAL-19142</name>
    <dbReference type="NCBI Taxonomy" id="742734"/>
    <lineage>
        <taxon>Bacteria</taxon>
        <taxon>Bacillati</taxon>
        <taxon>Bacillota</taxon>
        <taxon>Clostridia</taxon>
        <taxon>Lachnospirales</taxon>
        <taxon>Lachnospiraceae</taxon>
        <taxon>Enterocloster</taxon>
    </lineage>
</organism>
<proteinExistence type="predicted"/>
<evidence type="ECO:0000313" key="2">
    <source>
        <dbReference type="EMBL" id="KMW18157.1"/>
    </source>
</evidence>
<dbReference type="InterPro" id="IPR016181">
    <property type="entry name" value="Acyl_CoA_acyltransferase"/>
</dbReference>
<comment type="caution">
    <text evidence="2">The sequence shown here is derived from an EMBL/GenBank/DDBJ whole genome shotgun (WGS) entry which is preliminary data.</text>
</comment>
<dbReference type="PATRIC" id="fig|742734.4.peg.3280"/>
<evidence type="ECO:0000313" key="3">
    <source>
        <dbReference type="Proteomes" id="UP000037392"/>
    </source>
</evidence>
<dbReference type="InterPro" id="IPR000182">
    <property type="entry name" value="GNAT_dom"/>
</dbReference>
<feature type="domain" description="N-acetyltransferase" evidence="1">
    <location>
        <begin position="2"/>
        <end position="155"/>
    </location>
</feature>
<dbReference type="EMBL" id="ADLK01000024">
    <property type="protein sequence ID" value="KMW18157.1"/>
    <property type="molecule type" value="Genomic_DNA"/>
</dbReference>
<protein>
    <recommendedName>
        <fullName evidence="1">N-acetyltransferase domain-containing protein</fullName>
    </recommendedName>
</protein>
<dbReference type="Pfam" id="PF00583">
    <property type="entry name" value="Acetyltransf_1"/>
    <property type="match status" value="1"/>
</dbReference>
<name>A0A0J9BYT5_9FIRM</name>
<dbReference type="Gene3D" id="3.40.630.30">
    <property type="match status" value="1"/>
</dbReference>
<dbReference type="PROSITE" id="PS51186">
    <property type="entry name" value="GNAT"/>
    <property type="match status" value="1"/>
</dbReference>
<dbReference type="OrthoDB" id="9795206at2"/>
<accession>A0A0J9BYT5</accession>
<gene>
    <name evidence="2" type="ORF">HMPREF9470_03067</name>
</gene>
<evidence type="ECO:0000259" key="1">
    <source>
        <dbReference type="PROSITE" id="PS51186"/>
    </source>
</evidence>
<dbReference type="SUPFAM" id="SSF55729">
    <property type="entry name" value="Acyl-CoA N-acyltransferases (Nat)"/>
    <property type="match status" value="1"/>
</dbReference>
<dbReference type="AlphaFoldDB" id="A0A0J9BYT5"/>
<sequence length="166" mass="19390">MLKYHLMDEREKEIISNWKYEGEYGLYNMPPYREQKEQRTAFGNPERAQNYYTYCDGDRLIGFTSILEKEKEVSIGIGVDPKICGRGYGEEILMLAAEISQTLYPGKPLCLEVRTWNQRAVRCYEKAGFQMDGMPFEQSTPIGKGTFYRMVKDALGENLRSWPRDR</sequence>